<sequence>MNARALLTQKTYLCESGRQLSRPFILRKVIFVPAFLAKLVRLSGGTTFPVTLPPPPPSVEGGRAPGVSSPTPGEHTDRVLFDPFLRWGSGSECAFASAPFCLPRVPFSGGRAQRVSRRVEQESTRLATIQQQTLSRLSTCLCAWLSYLMEAGDGPSSSQQAMIREVQ</sequence>
<reference evidence="1" key="2">
    <citation type="submission" date="2025-03" db="EMBL/GenBank/DDBJ databases">
        <authorList>
            <consortium name="ELIXIR-Norway"/>
            <consortium name="Elixir Norway"/>
        </authorList>
    </citation>
    <scope>NUCLEOTIDE SEQUENCE</scope>
</reference>
<dbReference type="Proteomes" id="UP001162501">
    <property type="component" value="Chromosome 17"/>
</dbReference>
<evidence type="ECO:0000313" key="2">
    <source>
        <dbReference type="Proteomes" id="UP001162501"/>
    </source>
</evidence>
<protein>
    <submittedName>
        <fullName evidence="1">Uncharacterized protein</fullName>
    </submittedName>
</protein>
<evidence type="ECO:0000313" key="1">
    <source>
        <dbReference type="EMBL" id="CAM9772858.1"/>
    </source>
</evidence>
<name>A0AC59YK53_RANTA</name>
<organism evidence="1 2">
    <name type="scientific">Rangifer tarandus platyrhynchus</name>
    <name type="common">Svalbard reindeer</name>
    <dbReference type="NCBI Taxonomy" id="3082113"/>
    <lineage>
        <taxon>Eukaryota</taxon>
        <taxon>Metazoa</taxon>
        <taxon>Chordata</taxon>
        <taxon>Craniata</taxon>
        <taxon>Vertebrata</taxon>
        <taxon>Euteleostomi</taxon>
        <taxon>Mammalia</taxon>
        <taxon>Eutheria</taxon>
        <taxon>Laurasiatheria</taxon>
        <taxon>Artiodactyla</taxon>
        <taxon>Ruminantia</taxon>
        <taxon>Pecora</taxon>
        <taxon>Cervidae</taxon>
        <taxon>Odocoileinae</taxon>
        <taxon>Rangifer</taxon>
    </lineage>
</organism>
<proteinExistence type="predicted"/>
<accession>A0AC59YK53</accession>
<reference evidence="1" key="1">
    <citation type="submission" date="2023-05" db="EMBL/GenBank/DDBJ databases">
        <authorList>
            <consortium name="ELIXIR-Norway"/>
        </authorList>
    </citation>
    <scope>NUCLEOTIDE SEQUENCE</scope>
</reference>
<gene>
    <name evidence="1" type="ORF">MRATA1EN22A_LOCUS7246</name>
</gene>
<dbReference type="EMBL" id="OX596101">
    <property type="protein sequence ID" value="CAM9772858.1"/>
    <property type="molecule type" value="Genomic_DNA"/>
</dbReference>